<proteinExistence type="predicted"/>
<feature type="chain" id="PRO_5042571469" description="Secreted protein" evidence="1">
    <location>
        <begin position="26"/>
        <end position="81"/>
    </location>
</feature>
<evidence type="ECO:0000256" key="1">
    <source>
        <dbReference type="SAM" id="SignalP"/>
    </source>
</evidence>
<keyword evidence="3" id="KW-1185">Reference proteome</keyword>
<reference evidence="2" key="1">
    <citation type="submission" date="2015-06" db="EMBL/GenBank/DDBJ databases">
        <authorList>
            <person name="Nguyen H."/>
        </authorList>
    </citation>
    <scope>NUCLEOTIDE SEQUENCE</scope>
    <source>
        <strain evidence="2">DAOM 180753</strain>
    </source>
</reference>
<organism evidence="2 3">
    <name type="scientific">Penicillium thymicola</name>
    <dbReference type="NCBI Taxonomy" id="293382"/>
    <lineage>
        <taxon>Eukaryota</taxon>
        <taxon>Fungi</taxon>
        <taxon>Dikarya</taxon>
        <taxon>Ascomycota</taxon>
        <taxon>Pezizomycotina</taxon>
        <taxon>Eurotiomycetes</taxon>
        <taxon>Eurotiomycetidae</taxon>
        <taxon>Eurotiales</taxon>
        <taxon>Aspergillaceae</taxon>
        <taxon>Penicillium</taxon>
    </lineage>
</organism>
<evidence type="ECO:0000313" key="3">
    <source>
        <dbReference type="Proteomes" id="UP001227192"/>
    </source>
</evidence>
<evidence type="ECO:0000313" key="2">
    <source>
        <dbReference type="EMBL" id="KAJ9483882.1"/>
    </source>
</evidence>
<gene>
    <name evidence="2" type="ORF">VN97_g9514</name>
</gene>
<dbReference type="Proteomes" id="UP001227192">
    <property type="component" value="Unassembled WGS sequence"/>
</dbReference>
<dbReference type="EMBL" id="LACB01000389">
    <property type="protein sequence ID" value="KAJ9483882.1"/>
    <property type="molecule type" value="Genomic_DNA"/>
</dbReference>
<name>A0AAI9X4Z4_PENTH</name>
<dbReference type="AlphaFoldDB" id="A0AAI9X4Z4"/>
<sequence length="81" mass="9385">MKLRGKREPLLTVILLNSLFDQCKAVYLCVAIVGNGEENSRYIKKKDDKKDDKPSLRVRNSRQRLAVLEVRTLDVWPRSSI</sequence>
<accession>A0AAI9X4Z4</accession>
<reference evidence="2" key="2">
    <citation type="journal article" date="2016" name="Fungal Biol.">
        <title>Ochratoxin A production by Penicillium thymicola.</title>
        <authorList>
            <person name="Nguyen H.D.T."/>
            <person name="McMullin D.R."/>
            <person name="Ponomareva E."/>
            <person name="Riley R."/>
            <person name="Pomraning K.R."/>
            <person name="Baker S.E."/>
            <person name="Seifert K.A."/>
        </authorList>
    </citation>
    <scope>NUCLEOTIDE SEQUENCE</scope>
    <source>
        <strain evidence="2">DAOM 180753</strain>
    </source>
</reference>
<comment type="caution">
    <text evidence="2">The sequence shown here is derived from an EMBL/GenBank/DDBJ whole genome shotgun (WGS) entry which is preliminary data.</text>
</comment>
<protein>
    <recommendedName>
        <fullName evidence="4">Secreted protein</fullName>
    </recommendedName>
</protein>
<evidence type="ECO:0008006" key="4">
    <source>
        <dbReference type="Google" id="ProtNLM"/>
    </source>
</evidence>
<feature type="signal peptide" evidence="1">
    <location>
        <begin position="1"/>
        <end position="25"/>
    </location>
</feature>
<keyword evidence="1" id="KW-0732">Signal</keyword>